<dbReference type="RefSeq" id="WP_264319997.1">
    <property type="nucleotide sequence ID" value="NZ_JADEXN010000028.1"/>
</dbReference>
<name>A0A928VXZ6_9CYAN</name>
<accession>A0A928VXZ6</accession>
<evidence type="ECO:0000313" key="3">
    <source>
        <dbReference type="Proteomes" id="UP000621799"/>
    </source>
</evidence>
<feature type="domain" description="Trypsin-co-occurring" evidence="1">
    <location>
        <begin position="7"/>
        <end position="105"/>
    </location>
</feature>
<dbReference type="NCBIfam" id="NF041216">
    <property type="entry name" value="CU044_2847_fam"/>
    <property type="match status" value="1"/>
</dbReference>
<dbReference type="Pfam" id="PF19493">
    <property type="entry name" value="Trypco1"/>
    <property type="match status" value="1"/>
</dbReference>
<reference evidence="2" key="1">
    <citation type="submission" date="2020-10" db="EMBL/GenBank/DDBJ databases">
        <authorList>
            <person name="Castelo-Branco R."/>
            <person name="Eusebio N."/>
            <person name="Adriana R."/>
            <person name="Vieira A."/>
            <person name="Brugerolle De Fraissinette N."/>
            <person name="Rezende De Castro R."/>
            <person name="Schneider M.P."/>
            <person name="Vasconcelos V."/>
            <person name="Leao P.N."/>
        </authorList>
    </citation>
    <scope>NUCLEOTIDE SEQUENCE</scope>
    <source>
        <strain evidence="2">LEGE 11467</strain>
    </source>
</reference>
<dbReference type="InterPro" id="IPR045794">
    <property type="entry name" value="Trypco1"/>
</dbReference>
<evidence type="ECO:0000259" key="1">
    <source>
        <dbReference type="Pfam" id="PF19493"/>
    </source>
</evidence>
<sequence length="105" mass="11184">MKHIVEFPIEGGGAILIEVDEPPAPTDDRIGIGDDVAQKAKQSFEAAIGKIQPVANAIIEKVKGLNEPADEVEVKFGLKMSGELGAVVASGKADVNYEITLKWKQ</sequence>
<dbReference type="Proteomes" id="UP000621799">
    <property type="component" value="Unassembled WGS sequence"/>
</dbReference>
<proteinExistence type="predicted"/>
<keyword evidence="3" id="KW-1185">Reference proteome</keyword>
<protein>
    <recommendedName>
        <fullName evidence="1">Trypsin-co-occurring domain-containing protein</fullName>
    </recommendedName>
</protein>
<gene>
    <name evidence="2" type="ORF">IQ235_02875</name>
</gene>
<dbReference type="EMBL" id="JADEXN010000028">
    <property type="protein sequence ID" value="MBE9039735.1"/>
    <property type="molecule type" value="Genomic_DNA"/>
</dbReference>
<comment type="caution">
    <text evidence="2">The sequence shown here is derived from an EMBL/GenBank/DDBJ whole genome shotgun (WGS) entry which is preliminary data.</text>
</comment>
<evidence type="ECO:0000313" key="2">
    <source>
        <dbReference type="EMBL" id="MBE9039735.1"/>
    </source>
</evidence>
<organism evidence="2 3">
    <name type="scientific">Zarconia navalis LEGE 11467</name>
    <dbReference type="NCBI Taxonomy" id="1828826"/>
    <lineage>
        <taxon>Bacteria</taxon>
        <taxon>Bacillati</taxon>
        <taxon>Cyanobacteriota</taxon>
        <taxon>Cyanophyceae</taxon>
        <taxon>Oscillatoriophycideae</taxon>
        <taxon>Oscillatoriales</taxon>
        <taxon>Oscillatoriales incertae sedis</taxon>
        <taxon>Zarconia</taxon>
        <taxon>Zarconia navalis</taxon>
    </lineage>
</organism>
<dbReference type="AlphaFoldDB" id="A0A928VXZ6"/>